<protein>
    <submittedName>
        <fullName evidence="1">Transposase</fullName>
    </submittedName>
</protein>
<accession>A0A0N4X0V2</accession>
<evidence type="ECO:0000313" key="1">
    <source>
        <dbReference type="WBParaSite" id="HPLM_0001791201-mRNA-1"/>
    </source>
</evidence>
<organism evidence="1">
    <name type="scientific">Haemonchus placei</name>
    <name type="common">Barber's pole worm</name>
    <dbReference type="NCBI Taxonomy" id="6290"/>
    <lineage>
        <taxon>Eukaryota</taxon>
        <taxon>Metazoa</taxon>
        <taxon>Ecdysozoa</taxon>
        <taxon>Nematoda</taxon>
        <taxon>Chromadorea</taxon>
        <taxon>Rhabditida</taxon>
        <taxon>Rhabditina</taxon>
        <taxon>Rhabditomorpha</taxon>
        <taxon>Strongyloidea</taxon>
        <taxon>Trichostrongylidae</taxon>
        <taxon>Haemonchus</taxon>
    </lineage>
</organism>
<proteinExistence type="predicted"/>
<dbReference type="AlphaFoldDB" id="A0A0N4X0V2"/>
<dbReference type="WBParaSite" id="HPLM_0001791201-mRNA-1">
    <property type="protein sequence ID" value="HPLM_0001791201-mRNA-1"/>
    <property type="gene ID" value="HPLM_0001791201"/>
</dbReference>
<reference evidence="1" key="1">
    <citation type="submission" date="2017-02" db="UniProtKB">
        <authorList>
            <consortium name="WormBaseParasite"/>
        </authorList>
    </citation>
    <scope>IDENTIFICATION</scope>
</reference>
<sequence>LMSHYWIHCQAPHFNYHLRKLSSLMTKWYSRFYSDRDASQELTLCYDWINRIRVRYQLKSGSVDVEEYVG</sequence>
<name>A0A0N4X0V2_HAEPC</name>